<name>A0A2T4DVZ7_9BACT</name>
<gene>
    <name evidence="2" type="ORF">C9994_00035</name>
</gene>
<reference evidence="2 3" key="1">
    <citation type="submission" date="2018-03" db="EMBL/GenBank/DDBJ databases">
        <title>Cross-interface Injection: A General Nanoliter Liquid Handling Method Applied to Single Cells Genome Amplification Automated Nanoliter Liquid Handling Applied to Single Cell Multiple Displacement Amplification.</title>
        <authorList>
            <person name="Yun J."/>
            <person name="Xu P."/>
            <person name="Xu J."/>
            <person name="Dai X."/>
            <person name="Wang Y."/>
            <person name="Zheng X."/>
            <person name="Cao C."/>
            <person name="Yi Q."/>
            <person name="Zhu Y."/>
            <person name="Wang L."/>
            <person name="Dong Z."/>
            <person name="Huang Y."/>
            <person name="Huang L."/>
            <person name="Du W."/>
        </authorList>
    </citation>
    <scope>NUCLEOTIDE SEQUENCE [LARGE SCALE GENOMIC DNA]</scope>
    <source>
        <strain evidence="2 3">Z-D1-2</strain>
    </source>
</reference>
<dbReference type="CDD" id="cd00093">
    <property type="entry name" value="HTH_XRE"/>
    <property type="match status" value="1"/>
</dbReference>
<protein>
    <submittedName>
        <fullName evidence="2">DNA-binding protein</fullName>
    </submittedName>
</protein>
<evidence type="ECO:0000313" key="3">
    <source>
        <dbReference type="Proteomes" id="UP000240608"/>
    </source>
</evidence>
<comment type="caution">
    <text evidence="2">The sequence shown here is derived from an EMBL/GenBank/DDBJ whole genome shotgun (WGS) entry which is preliminary data.</text>
</comment>
<dbReference type="Pfam" id="PF13274">
    <property type="entry name" value="SocA_Panacea"/>
    <property type="match status" value="1"/>
</dbReference>
<dbReference type="Proteomes" id="UP000240608">
    <property type="component" value="Unassembled WGS sequence"/>
</dbReference>
<dbReference type="EMBL" id="PYVU01000001">
    <property type="protein sequence ID" value="PTB97984.1"/>
    <property type="molecule type" value="Genomic_DNA"/>
</dbReference>
<dbReference type="InterPro" id="IPR001387">
    <property type="entry name" value="Cro/C1-type_HTH"/>
</dbReference>
<dbReference type="PROSITE" id="PS50943">
    <property type="entry name" value="HTH_CROC1"/>
    <property type="match status" value="1"/>
</dbReference>
<sequence length="333" mass="39104">MKSPITGKEMKIISDKQKLTFRKEEFELSCKFYVCEDTGEKFTDTKLDEWNMTLLHNLYRAKHNIPSIEEIKAIREQYDLSATQMGGILGFGANTYRLYEKGDVPTIPNARLIKSSASPKYFKTLVEDWKPEKKEKRQKLLSLADKKIDEQRKKNFSIELKEHLLGGDDQDEFTGFRKPSFERFAEMIVFFSHHAPCYKTKMNKLLFYADFYAFKHFGISISGSKYRAIPYGPVPFKYESIFEELTEKKLIDIYFDDSLNYKSEKLKARDDRKFNEDLFSDQEIKILNLVAERFKNLNTKAIVKISHEETAWIQNNANRELISYQFAVDLKGI</sequence>
<evidence type="ECO:0000313" key="2">
    <source>
        <dbReference type="EMBL" id="PTB97984.1"/>
    </source>
</evidence>
<dbReference type="InterPro" id="IPR010982">
    <property type="entry name" value="Lambda_DNA-bd_dom_sf"/>
</dbReference>
<keyword evidence="2" id="KW-0238">DNA-binding</keyword>
<dbReference type="GO" id="GO:0003677">
    <property type="term" value="F:DNA binding"/>
    <property type="evidence" value="ECO:0007669"/>
    <property type="project" value="UniProtKB-KW"/>
</dbReference>
<dbReference type="Gene3D" id="1.10.260.40">
    <property type="entry name" value="lambda repressor-like DNA-binding domains"/>
    <property type="match status" value="1"/>
</dbReference>
<evidence type="ECO:0000259" key="1">
    <source>
        <dbReference type="PROSITE" id="PS50943"/>
    </source>
</evidence>
<organism evidence="2 3">
    <name type="scientific">Marivirga lumbricoides</name>
    <dbReference type="NCBI Taxonomy" id="1046115"/>
    <lineage>
        <taxon>Bacteria</taxon>
        <taxon>Pseudomonadati</taxon>
        <taxon>Bacteroidota</taxon>
        <taxon>Cytophagia</taxon>
        <taxon>Cytophagales</taxon>
        <taxon>Marivirgaceae</taxon>
        <taxon>Marivirga</taxon>
    </lineage>
</organism>
<proteinExistence type="predicted"/>
<feature type="domain" description="HTH cro/C1-type" evidence="1">
    <location>
        <begin position="71"/>
        <end position="113"/>
    </location>
</feature>
<dbReference type="InterPro" id="IPR025272">
    <property type="entry name" value="SocA_Panacea"/>
</dbReference>
<dbReference type="AlphaFoldDB" id="A0A2T4DVZ7"/>
<accession>A0A2T4DVZ7</accession>